<dbReference type="PROSITE" id="PS50943">
    <property type="entry name" value="HTH_CROC1"/>
    <property type="match status" value="1"/>
</dbReference>
<evidence type="ECO:0000313" key="3">
    <source>
        <dbReference type="Proteomes" id="UP000463931"/>
    </source>
</evidence>
<dbReference type="AlphaFoldDB" id="A0AAE6WJB2"/>
<dbReference type="RefSeq" id="WP_163587314.1">
    <property type="nucleotide sequence ID" value="NZ_CP040852.1"/>
</dbReference>
<proteinExistence type="predicted"/>
<evidence type="ECO:0000256" key="1">
    <source>
        <dbReference type="ARBA" id="ARBA00023125"/>
    </source>
</evidence>
<dbReference type="PANTHER" id="PTHR46558">
    <property type="entry name" value="TRACRIPTIONAL REGULATORY PROTEIN-RELATED-RELATED"/>
    <property type="match status" value="1"/>
</dbReference>
<dbReference type="EMBL" id="CP040852">
    <property type="protein sequence ID" value="QIA90445.1"/>
    <property type="molecule type" value="Genomic_DNA"/>
</dbReference>
<evidence type="ECO:0000313" key="2">
    <source>
        <dbReference type="EMBL" id="QIA90445.1"/>
    </source>
</evidence>
<dbReference type="SMART" id="SM00530">
    <property type="entry name" value="HTH_XRE"/>
    <property type="match status" value="1"/>
</dbReference>
<dbReference type="Gene3D" id="1.10.260.40">
    <property type="entry name" value="lambda repressor-like DNA-binding domains"/>
    <property type="match status" value="1"/>
</dbReference>
<sequence>MMTGQRIRDLRKEKRLSQTELADVVHVSQQTITAWENDKAEPSSSAIAALADYFGVTTDYLLGRTPTPEFTAKNERDVQNIVDDLINGLSNENSLAYLRNGGEEIDEEDAELIKAALEKVARRSKILAKEKFTPNKYK</sequence>
<dbReference type="SUPFAM" id="SSF47413">
    <property type="entry name" value="lambda repressor-like DNA-binding domains"/>
    <property type="match status" value="1"/>
</dbReference>
<dbReference type="InterPro" id="IPR010982">
    <property type="entry name" value="Lambda_DNA-bd_dom_sf"/>
</dbReference>
<dbReference type="Pfam" id="PF01381">
    <property type="entry name" value="HTH_3"/>
    <property type="match status" value="1"/>
</dbReference>
<gene>
    <name evidence="2" type="ORF">FEE40_09925</name>
</gene>
<reference evidence="2 3" key="1">
    <citation type="journal article" date="2019" name="Nat. Med.">
        <title>Preventing dysbiosis of the neonatal mouse intestinal microbiome protects against late-onset sepsis.</title>
        <authorList>
            <person name="Singer J.R."/>
            <person name="Blosser E.G."/>
            <person name="Zindl C.L."/>
            <person name="Silberger D.J."/>
            <person name="Conlan S."/>
            <person name="Laufer V.A."/>
            <person name="DiToro D."/>
            <person name="Deming C."/>
            <person name="Kumar R."/>
            <person name="Morrow C.D."/>
            <person name="Segre J.A."/>
            <person name="Gray M.J."/>
            <person name="Randolph D.A."/>
            <person name="Weaver C.T."/>
        </authorList>
    </citation>
    <scope>NUCLEOTIDE SEQUENCE [LARGE SCALE GENOMIC DNA]</scope>
    <source>
        <strain evidence="2 3">V10</strain>
    </source>
</reference>
<keyword evidence="1" id="KW-0238">DNA-binding</keyword>
<dbReference type="Proteomes" id="UP000463931">
    <property type="component" value="Chromosome"/>
</dbReference>
<dbReference type="GO" id="GO:0003677">
    <property type="term" value="F:DNA binding"/>
    <property type="evidence" value="ECO:0007669"/>
    <property type="project" value="UniProtKB-KW"/>
</dbReference>
<dbReference type="InterPro" id="IPR001387">
    <property type="entry name" value="Cro/C1-type_HTH"/>
</dbReference>
<organism evidence="2 3">
    <name type="scientific">Ligilactobacillus murinus</name>
    <dbReference type="NCBI Taxonomy" id="1622"/>
    <lineage>
        <taxon>Bacteria</taxon>
        <taxon>Bacillati</taxon>
        <taxon>Bacillota</taxon>
        <taxon>Bacilli</taxon>
        <taxon>Lactobacillales</taxon>
        <taxon>Lactobacillaceae</taxon>
        <taxon>Ligilactobacillus</taxon>
    </lineage>
</organism>
<protein>
    <submittedName>
        <fullName evidence="2">Helix-turn-helix transcriptional regulator</fullName>
    </submittedName>
</protein>
<dbReference type="CDD" id="cd00093">
    <property type="entry name" value="HTH_XRE"/>
    <property type="match status" value="1"/>
</dbReference>
<name>A0AAE6WJB2_9LACO</name>
<accession>A0AAE6WJB2</accession>
<dbReference type="PANTHER" id="PTHR46558:SF11">
    <property type="entry name" value="HTH-TYPE TRANSCRIPTIONAL REGULATOR XRE"/>
    <property type="match status" value="1"/>
</dbReference>